<organism evidence="1 2">
    <name type="scientific">Mycena albidolilacea</name>
    <dbReference type="NCBI Taxonomy" id="1033008"/>
    <lineage>
        <taxon>Eukaryota</taxon>
        <taxon>Fungi</taxon>
        <taxon>Dikarya</taxon>
        <taxon>Basidiomycota</taxon>
        <taxon>Agaricomycotina</taxon>
        <taxon>Agaricomycetes</taxon>
        <taxon>Agaricomycetidae</taxon>
        <taxon>Agaricales</taxon>
        <taxon>Marasmiineae</taxon>
        <taxon>Mycenaceae</taxon>
        <taxon>Mycena</taxon>
    </lineage>
</organism>
<feature type="non-terminal residue" evidence="1">
    <location>
        <position position="1"/>
    </location>
</feature>
<sequence>AATRLASFHISQKHPGVKRLPIHLPGRQYSRMARKDGSESDGNLLVQYMTRPHHPELDNLTYTEFRSKCRLETHDPAKVLHPLQILEDVHPGHPRMRIRFYEPGHVGVSRIQMVYPRHGDVFSLRSLLLHRSARDWLDMRTIDGVVYGMYQEAARAMGMF</sequence>
<protein>
    <submittedName>
        <fullName evidence="1">Uncharacterized protein</fullName>
    </submittedName>
</protein>
<evidence type="ECO:0000313" key="1">
    <source>
        <dbReference type="EMBL" id="KAJ7355314.1"/>
    </source>
</evidence>
<proteinExistence type="predicted"/>
<gene>
    <name evidence="1" type="ORF">DFH08DRAFT_630707</name>
</gene>
<dbReference type="EMBL" id="JARIHO010000009">
    <property type="protein sequence ID" value="KAJ7355314.1"/>
    <property type="molecule type" value="Genomic_DNA"/>
</dbReference>
<feature type="non-terminal residue" evidence="1">
    <location>
        <position position="160"/>
    </location>
</feature>
<name>A0AAD7AD49_9AGAR</name>
<reference evidence="1" key="1">
    <citation type="submission" date="2023-03" db="EMBL/GenBank/DDBJ databases">
        <title>Massive genome expansion in bonnet fungi (Mycena s.s.) driven by repeated elements and novel gene families across ecological guilds.</title>
        <authorList>
            <consortium name="Lawrence Berkeley National Laboratory"/>
            <person name="Harder C.B."/>
            <person name="Miyauchi S."/>
            <person name="Viragh M."/>
            <person name="Kuo A."/>
            <person name="Thoen E."/>
            <person name="Andreopoulos B."/>
            <person name="Lu D."/>
            <person name="Skrede I."/>
            <person name="Drula E."/>
            <person name="Henrissat B."/>
            <person name="Morin E."/>
            <person name="Kohler A."/>
            <person name="Barry K."/>
            <person name="LaButti K."/>
            <person name="Morin E."/>
            <person name="Salamov A."/>
            <person name="Lipzen A."/>
            <person name="Mereny Z."/>
            <person name="Hegedus B."/>
            <person name="Baldrian P."/>
            <person name="Stursova M."/>
            <person name="Weitz H."/>
            <person name="Taylor A."/>
            <person name="Grigoriev I.V."/>
            <person name="Nagy L.G."/>
            <person name="Martin F."/>
            <person name="Kauserud H."/>
        </authorList>
    </citation>
    <scope>NUCLEOTIDE SEQUENCE</scope>
    <source>
        <strain evidence="1">CBHHK002</strain>
    </source>
</reference>
<dbReference type="AlphaFoldDB" id="A0AAD7AD49"/>
<dbReference type="Proteomes" id="UP001218218">
    <property type="component" value="Unassembled WGS sequence"/>
</dbReference>
<comment type="caution">
    <text evidence="1">The sequence shown here is derived from an EMBL/GenBank/DDBJ whole genome shotgun (WGS) entry which is preliminary data.</text>
</comment>
<keyword evidence="2" id="KW-1185">Reference proteome</keyword>
<accession>A0AAD7AD49</accession>
<evidence type="ECO:0000313" key="2">
    <source>
        <dbReference type="Proteomes" id="UP001218218"/>
    </source>
</evidence>